<gene>
    <name evidence="2" type="ORF">SAMN05443667_107240</name>
</gene>
<keyword evidence="3" id="KW-1185">Reference proteome</keyword>
<protein>
    <submittedName>
        <fullName evidence="2">WG containing repeat-containing protein</fullName>
    </submittedName>
</protein>
<dbReference type="Proteomes" id="UP000198951">
    <property type="component" value="Unassembled WGS sequence"/>
</dbReference>
<organism evidence="2 3">
    <name type="scientific">Flavobacterium gillisiae</name>
    <dbReference type="NCBI Taxonomy" id="150146"/>
    <lineage>
        <taxon>Bacteria</taxon>
        <taxon>Pseudomonadati</taxon>
        <taxon>Bacteroidota</taxon>
        <taxon>Flavobacteriia</taxon>
        <taxon>Flavobacteriales</taxon>
        <taxon>Flavobacteriaceae</taxon>
        <taxon>Flavobacterium</taxon>
    </lineage>
</organism>
<evidence type="ECO:0000313" key="2">
    <source>
        <dbReference type="EMBL" id="SEA72089.1"/>
    </source>
</evidence>
<accession>A0A1H4DI03</accession>
<name>A0A1H4DI03_9FLAO</name>
<evidence type="ECO:0000256" key="1">
    <source>
        <dbReference type="SAM" id="SignalP"/>
    </source>
</evidence>
<keyword evidence="1" id="KW-0732">Signal</keyword>
<dbReference type="AlphaFoldDB" id="A0A1H4DI03"/>
<proteinExistence type="predicted"/>
<feature type="chain" id="PRO_5011450827" evidence="1">
    <location>
        <begin position="19"/>
        <end position="312"/>
    </location>
</feature>
<dbReference type="EMBL" id="FNRD01000007">
    <property type="protein sequence ID" value="SEA72089.1"/>
    <property type="molecule type" value="Genomic_DNA"/>
</dbReference>
<dbReference type="OrthoDB" id="697275at2"/>
<sequence length="312" mass="37083">MKNFFVFLLILSFHLASAQTEKLFFYIENDSLLGVKNQNGKIIISPKPSWNSGAYYNNREIKSEIFNIDFKDNLFAYYDRKGEFIFQTFMTSEGPDGFQEGYIRYRENDKSGLYSDKGKKITLAKYDWISPINFGFATFCNGCYFDTTKNEEHAPLEGGTWGFVSKDGLEILPTDKRNHPKDFETKDHRFIPYQFQYNDKEKQILDFFEKRKDKITQINGFSCKEKTLYFEIFHKPTEYDNFYRIKTFELCDSYLNGADENYDAFKNFKVSADGKNYYVLYIDLVNYKEYSEYVERKIPVDTWIKQNLNKLK</sequence>
<feature type="signal peptide" evidence="1">
    <location>
        <begin position="1"/>
        <end position="18"/>
    </location>
</feature>
<reference evidence="3" key="1">
    <citation type="submission" date="2016-10" db="EMBL/GenBank/DDBJ databases">
        <authorList>
            <person name="Varghese N."/>
            <person name="Submissions S."/>
        </authorList>
    </citation>
    <scope>NUCLEOTIDE SEQUENCE [LARGE SCALE GENOMIC DNA]</scope>
    <source>
        <strain evidence="3">DSM 22376</strain>
    </source>
</reference>
<evidence type="ECO:0000313" key="3">
    <source>
        <dbReference type="Proteomes" id="UP000198951"/>
    </source>
</evidence>
<dbReference type="RefSeq" id="WP_091090032.1">
    <property type="nucleotide sequence ID" value="NZ_FNRD01000007.1"/>
</dbReference>